<protein>
    <submittedName>
        <fullName evidence="2">Uncharacterized protein</fullName>
    </submittedName>
</protein>
<sequence>MLEHNREQAALEKIHADISRIYAEQRKLNAEAHKITRENFWYPLAVVMAMFTVFGTVLAIVQKIITLVV</sequence>
<dbReference type="KEGG" id="pazo:AYR47_00925"/>
<dbReference type="AlphaFoldDB" id="A0A127HR26"/>
<accession>A0A127HR26</accession>
<feature type="transmembrane region" description="Helical" evidence="1">
    <location>
        <begin position="40"/>
        <end position="61"/>
    </location>
</feature>
<keyword evidence="1" id="KW-1133">Transmembrane helix</keyword>
<dbReference type="RefSeq" id="WP_033898580.1">
    <property type="nucleotide sequence ID" value="NZ_CP014546.1"/>
</dbReference>
<gene>
    <name evidence="2" type="ORF">AYR47_00925</name>
</gene>
<dbReference type="Proteomes" id="UP000070516">
    <property type="component" value="Chromosome"/>
</dbReference>
<dbReference type="EMBL" id="CP014546">
    <property type="protein sequence ID" value="AMN76975.1"/>
    <property type="molecule type" value="Genomic_DNA"/>
</dbReference>
<keyword evidence="1" id="KW-0472">Membrane</keyword>
<evidence type="ECO:0000313" key="2">
    <source>
        <dbReference type="EMBL" id="AMN76975.1"/>
    </source>
</evidence>
<keyword evidence="1" id="KW-0812">Transmembrane</keyword>
<proteinExistence type="predicted"/>
<name>A0A127HR26_PSEAZ</name>
<evidence type="ECO:0000313" key="3">
    <source>
        <dbReference type="Proteomes" id="UP000070516"/>
    </source>
</evidence>
<reference evidence="2 3" key="1">
    <citation type="submission" date="2016-02" db="EMBL/GenBank/DDBJ databases">
        <title>Complete genome sequence of Pseudomonas azotoformans S4.</title>
        <authorList>
            <person name="Fang Y."/>
            <person name="Wu L."/>
            <person name="Feng G."/>
        </authorList>
    </citation>
    <scope>NUCLEOTIDE SEQUENCE [LARGE SCALE GENOMIC DNA]</scope>
    <source>
        <strain evidence="2 3">S4</strain>
    </source>
</reference>
<organism evidence="2 3">
    <name type="scientific">Pseudomonas azotoformans</name>
    <dbReference type="NCBI Taxonomy" id="47878"/>
    <lineage>
        <taxon>Bacteria</taxon>
        <taxon>Pseudomonadati</taxon>
        <taxon>Pseudomonadota</taxon>
        <taxon>Gammaproteobacteria</taxon>
        <taxon>Pseudomonadales</taxon>
        <taxon>Pseudomonadaceae</taxon>
        <taxon>Pseudomonas</taxon>
    </lineage>
</organism>
<evidence type="ECO:0000256" key="1">
    <source>
        <dbReference type="SAM" id="Phobius"/>
    </source>
</evidence>